<feature type="compositionally biased region" description="Polar residues" evidence="1">
    <location>
        <begin position="10"/>
        <end position="21"/>
    </location>
</feature>
<gene>
    <name evidence="2" type="ORF">GXP70_22265</name>
</gene>
<dbReference type="KEGG" id="plyc:GXP70_22265"/>
<evidence type="ECO:0000313" key="3">
    <source>
        <dbReference type="Proteomes" id="UP000476064"/>
    </source>
</evidence>
<dbReference type="RefSeq" id="WP_162358869.1">
    <property type="nucleotide sequence ID" value="NZ_CP048209.1"/>
</dbReference>
<proteinExistence type="predicted"/>
<dbReference type="Proteomes" id="UP000476064">
    <property type="component" value="Chromosome"/>
</dbReference>
<keyword evidence="3" id="KW-1185">Reference proteome</keyword>
<evidence type="ECO:0000313" key="2">
    <source>
        <dbReference type="EMBL" id="QHT62436.1"/>
    </source>
</evidence>
<reference evidence="2 3" key="1">
    <citation type="submission" date="2020-01" db="EMBL/GenBank/DDBJ databases">
        <title>Paenibacillus sp. nov., isolated from tomato rhizosphere.</title>
        <authorList>
            <person name="Weon H.-Y."/>
            <person name="Lee S.A."/>
        </authorList>
    </citation>
    <scope>NUCLEOTIDE SEQUENCE [LARGE SCALE GENOMIC DNA]</scope>
    <source>
        <strain evidence="2 3">12200R-189</strain>
    </source>
</reference>
<sequence>MSALPRESRTGGSRCSPQGCSSRALPENLKRYLGLKLVGEQHGGSMRRRRDEVPGAGVIGGCGI</sequence>
<accession>A0A6C0FZA3</accession>
<organism evidence="2 3">
    <name type="scientific">Paenibacillus lycopersici</name>
    <dbReference type="NCBI Taxonomy" id="2704462"/>
    <lineage>
        <taxon>Bacteria</taxon>
        <taxon>Bacillati</taxon>
        <taxon>Bacillota</taxon>
        <taxon>Bacilli</taxon>
        <taxon>Bacillales</taxon>
        <taxon>Paenibacillaceae</taxon>
        <taxon>Paenibacillus</taxon>
    </lineage>
</organism>
<feature type="region of interest" description="Disordered" evidence="1">
    <location>
        <begin position="1"/>
        <end position="23"/>
    </location>
</feature>
<dbReference type="AlphaFoldDB" id="A0A6C0FZA3"/>
<evidence type="ECO:0000256" key="1">
    <source>
        <dbReference type="SAM" id="MobiDB-lite"/>
    </source>
</evidence>
<protein>
    <submittedName>
        <fullName evidence="2">Uncharacterized protein</fullName>
    </submittedName>
</protein>
<name>A0A6C0FZA3_9BACL</name>
<dbReference type="EMBL" id="CP048209">
    <property type="protein sequence ID" value="QHT62436.1"/>
    <property type="molecule type" value="Genomic_DNA"/>
</dbReference>